<evidence type="ECO:0000313" key="1">
    <source>
        <dbReference type="EMBL" id="KAI4371500.1"/>
    </source>
</evidence>
<reference evidence="2" key="1">
    <citation type="journal article" date="2023" name="Front. Plant Sci.">
        <title>Chromosomal-level genome assembly of Melastoma candidum provides insights into trichome evolution.</title>
        <authorList>
            <person name="Zhong Y."/>
            <person name="Wu W."/>
            <person name="Sun C."/>
            <person name="Zou P."/>
            <person name="Liu Y."/>
            <person name="Dai S."/>
            <person name="Zhou R."/>
        </authorList>
    </citation>
    <scope>NUCLEOTIDE SEQUENCE [LARGE SCALE GENOMIC DNA]</scope>
</reference>
<gene>
    <name evidence="1" type="ORF">MLD38_019728</name>
</gene>
<sequence length="226" mass="25464">MVDDLPHHSLLSKDEADWSQTNTDSTEGSWTWNPNSAQDDDSWEVKAFAEDTNSIMGATWPPRSYTCTFCRREFRSAQALGGHMNVHRKDRARLNQSQFLHPYHNLMSASSSSQTIPTTQEIAPSSGLCVLYQLPHAKGIFTPIRMRAPCLDPSSSSSSQTFASVPPYSNPEPHPPNTNFHRQPYPHDIIDFSTQRTSHGVIARKGKEDQVDLKEEEIDLELRLGK</sequence>
<evidence type="ECO:0000313" key="2">
    <source>
        <dbReference type="Proteomes" id="UP001057402"/>
    </source>
</evidence>
<organism evidence="1 2">
    <name type="scientific">Melastoma candidum</name>
    <dbReference type="NCBI Taxonomy" id="119954"/>
    <lineage>
        <taxon>Eukaryota</taxon>
        <taxon>Viridiplantae</taxon>
        <taxon>Streptophyta</taxon>
        <taxon>Embryophyta</taxon>
        <taxon>Tracheophyta</taxon>
        <taxon>Spermatophyta</taxon>
        <taxon>Magnoliopsida</taxon>
        <taxon>eudicotyledons</taxon>
        <taxon>Gunneridae</taxon>
        <taxon>Pentapetalae</taxon>
        <taxon>rosids</taxon>
        <taxon>malvids</taxon>
        <taxon>Myrtales</taxon>
        <taxon>Melastomataceae</taxon>
        <taxon>Melastomatoideae</taxon>
        <taxon>Melastomateae</taxon>
        <taxon>Melastoma</taxon>
    </lineage>
</organism>
<proteinExistence type="predicted"/>
<comment type="caution">
    <text evidence="1">The sequence shown here is derived from an EMBL/GenBank/DDBJ whole genome shotgun (WGS) entry which is preliminary data.</text>
</comment>
<dbReference type="Proteomes" id="UP001057402">
    <property type="component" value="Chromosome 5"/>
</dbReference>
<dbReference type="EMBL" id="CM042884">
    <property type="protein sequence ID" value="KAI4371500.1"/>
    <property type="molecule type" value="Genomic_DNA"/>
</dbReference>
<name>A0ACB9QY02_9MYRT</name>
<keyword evidence="2" id="KW-1185">Reference proteome</keyword>
<protein>
    <submittedName>
        <fullName evidence="1">Uncharacterized protein</fullName>
    </submittedName>
</protein>
<accession>A0ACB9QY02</accession>